<gene>
    <name evidence="1" type="ORF">UT77_C0002G0049</name>
</gene>
<proteinExistence type="predicted"/>
<accession>A0A0G0QY61</accession>
<dbReference type="EMBL" id="LBYB01000002">
    <property type="protein sequence ID" value="KKR42396.1"/>
    <property type="molecule type" value="Genomic_DNA"/>
</dbReference>
<comment type="caution">
    <text evidence="1">The sequence shown here is derived from an EMBL/GenBank/DDBJ whole genome shotgun (WGS) entry which is preliminary data.</text>
</comment>
<protein>
    <submittedName>
        <fullName evidence="1">Uncharacterized protein</fullName>
    </submittedName>
</protein>
<evidence type="ECO:0000313" key="2">
    <source>
        <dbReference type="Proteomes" id="UP000034881"/>
    </source>
</evidence>
<dbReference type="Proteomes" id="UP000034881">
    <property type="component" value="Unassembled WGS sequence"/>
</dbReference>
<name>A0A0G0QY61_9BACT</name>
<reference evidence="1 2" key="1">
    <citation type="journal article" date="2015" name="Nature">
        <title>rRNA introns, odd ribosomes, and small enigmatic genomes across a large radiation of phyla.</title>
        <authorList>
            <person name="Brown C.T."/>
            <person name="Hug L.A."/>
            <person name="Thomas B.C."/>
            <person name="Sharon I."/>
            <person name="Castelle C.J."/>
            <person name="Singh A."/>
            <person name="Wilkins M.J."/>
            <person name="Williams K.H."/>
            <person name="Banfield J.F."/>
        </authorList>
    </citation>
    <scope>NUCLEOTIDE SEQUENCE [LARGE SCALE GENOMIC DNA]</scope>
</reference>
<dbReference type="AlphaFoldDB" id="A0A0G0QY61"/>
<sequence length="81" mass="9181">MKSKVEGCGYFQQGLCRYPLNQWNPDDKPSLAVVNQKARRRLYPSNILPYKCTARIGNGAGLTDKPDVVRQASCKRPTRVR</sequence>
<organism evidence="1 2">
    <name type="scientific">Candidatus Daviesbacteria bacterium GW2011_GWC2_40_12</name>
    <dbReference type="NCBI Taxonomy" id="1618431"/>
    <lineage>
        <taxon>Bacteria</taxon>
        <taxon>Candidatus Daviesiibacteriota</taxon>
    </lineage>
</organism>
<evidence type="ECO:0000313" key="1">
    <source>
        <dbReference type="EMBL" id="KKR42396.1"/>
    </source>
</evidence>